<feature type="compositionally biased region" description="Basic and acidic residues" evidence="1">
    <location>
        <begin position="75"/>
        <end position="89"/>
    </location>
</feature>
<evidence type="ECO:0000313" key="3">
    <source>
        <dbReference type="EMBL" id="XDJ43573.1"/>
    </source>
</evidence>
<dbReference type="RefSeq" id="WP_368642303.1">
    <property type="nucleotide sequence ID" value="NZ_CP158253.1"/>
</dbReference>
<organism evidence="8">
    <name type="scientific">Castellaniella ginsengisoli</name>
    <dbReference type="NCBI Taxonomy" id="546114"/>
    <lineage>
        <taxon>Bacteria</taxon>
        <taxon>Pseudomonadati</taxon>
        <taxon>Pseudomonadota</taxon>
        <taxon>Betaproteobacteria</taxon>
        <taxon>Burkholderiales</taxon>
        <taxon>Alcaligenaceae</taxon>
        <taxon>Castellaniella</taxon>
    </lineage>
</organism>
<evidence type="ECO:0000313" key="5">
    <source>
        <dbReference type="EMBL" id="XDJ54640.1"/>
    </source>
</evidence>
<dbReference type="EMBL" id="CP158255">
    <property type="protein sequence ID" value="XDJ49822.1"/>
    <property type="molecule type" value="Genomic_DNA"/>
</dbReference>
<keyword evidence="2" id="KW-0472">Membrane</keyword>
<feature type="region of interest" description="Disordered" evidence="1">
    <location>
        <begin position="62"/>
        <end position="89"/>
    </location>
</feature>
<protein>
    <submittedName>
        <fullName evidence="8">Uncharacterized protein</fullName>
    </submittedName>
</protein>
<dbReference type="EMBL" id="CP158268">
    <property type="protein sequence ID" value="XDJ85888.1"/>
    <property type="molecule type" value="Genomic_DNA"/>
</dbReference>
<evidence type="ECO:0000313" key="6">
    <source>
        <dbReference type="EMBL" id="XDJ61922.1"/>
    </source>
</evidence>
<dbReference type="AlphaFoldDB" id="A0AB39EKQ1"/>
<name>A0AB39EKQ1_9BURK</name>
<accession>A0AB39EKQ1</accession>
<evidence type="ECO:0000313" key="7">
    <source>
        <dbReference type="EMBL" id="XDJ63458.1"/>
    </source>
</evidence>
<dbReference type="EMBL" id="CP158261">
    <property type="protein sequence ID" value="XDJ66586.1"/>
    <property type="molecule type" value="Genomic_DNA"/>
</dbReference>
<gene>
    <name evidence="8" type="ORF">ABRY91_00595</name>
    <name evidence="6" type="ORF">ABRY92_04795</name>
    <name evidence="10" type="ORF">ABRY96_12785</name>
    <name evidence="9" type="ORF">ABRY97_00595</name>
    <name evidence="5" type="ORF">ABRZ00_08660</name>
    <name evidence="3" type="ORF">ABRZ02_07705</name>
    <name evidence="7" type="ORF">ABRZ03_12190</name>
    <name evidence="11" type="ORF">ABRZ08_03340</name>
    <name evidence="4" type="ORF">ABRZ09_11380</name>
</gene>
<evidence type="ECO:0000313" key="9">
    <source>
        <dbReference type="EMBL" id="XDJ74700.1"/>
    </source>
</evidence>
<dbReference type="EMBL" id="CP158257">
    <property type="protein sequence ID" value="XDJ54640.1"/>
    <property type="molecule type" value="Genomic_DNA"/>
</dbReference>
<evidence type="ECO:0000313" key="4">
    <source>
        <dbReference type="EMBL" id="XDJ49822.1"/>
    </source>
</evidence>
<proteinExistence type="predicted"/>
<evidence type="ECO:0000313" key="8">
    <source>
        <dbReference type="EMBL" id="XDJ66586.1"/>
    </source>
</evidence>
<reference evidence="8" key="1">
    <citation type="submission" date="2024-05" db="EMBL/GenBank/DDBJ databases">
        <authorList>
            <person name="Luo Y.-C."/>
            <person name="Nicholds J."/>
            <person name="Mortimer T."/>
            <person name="Maboni G."/>
        </authorList>
    </citation>
    <scope>NUCLEOTIDE SEQUENCE</scope>
    <source>
        <strain evidence="11">140124</strain>
        <strain evidence="10">143751</strain>
        <strain evidence="9">143811</strain>
        <strain evidence="8">145849</strain>
        <strain evidence="7">145850</strain>
        <strain evidence="6">145852</strain>
        <strain evidence="5">150221</strain>
        <strain evidence="4">151108</strain>
        <strain evidence="3">153271</strain>
    </source>
</reference>
<feature type="transmembrane region" description="Helical" evidence="2">
    <location>
        <begin position="12"/>
        <end position="42"/>
    </location>
</feature>
<keyword evidence="2" id="KW-0812">Transmembrane</keyword>
<dbReference type="EMBL" id="CP158253">
    <property type="protein sequence ID" value="XDJ43573.1"/>
    <property type="molecule type" value="Genomic_DNA"/>
</dbReference>
<dbReference type="EMBL" id="CP158266">
    <property type="protein sequence ID" value="XDJ82526.1"/>
    <property type="molecule type" value="Genomic_DNA"/>
</dbReference>
<keyword evidence="2" id="KW-1133">Transmembrane helix</keyword>
<evidence type="ECO:0000256" key="1">
    <source>
        <dbReference type="SAM" id="MobiDB-lite"/>
    </source>
</evidence>
<evidence type="ECO:0000313" key="10">
    <source>
        <dbReference type="EMBL" id="XDJ82526.1"/>
    </source>
</evidence>
<dbReference type="EMBL" id="CP158260">
    <property type="protein sequence ID" value="XDJ63458.1"/>
    <property type="molecule type" value="Genomic_DNA"/>
</dbReference>
<dbReference type="GeneID" id="93067600"/>
<dbReference type="EMBL" id="CP158259">
    <property type="protein sequence ID" value="XDJ61922.1"/>
    <property type="molecule type" value="Genomic_DNA"/>
</dbReference>
<dbReference type="EMBL" id="CP158264">
    <property type="protein sequence ID" value="XDJ74700.1"/>
    <property type="molecule type" value="Genomic_DNA"/>
</dbReference>
<sequence length="89" mass="10051">MNFIQQALRAALFLVLAFFGLVMAFVFMASTLLAIGVLYIVARIKGRPFGVKAYWAERRRPPMPTRPGARAGQPARERDVTDIEMREIP</sequence>
<evidence type="ECO:0000313" key="11">
    <source>
        <dbReference type="EMBL" id="XDJ85888.1"/>
    </source>
</evidence>
<dbReference type="KEGG" id="cgin:ABRZ00_08660"/>
<evidence type="ECO:0000256" key="2">
    <source>
        <dbReference type="SAM" id="Phobius"/>
    </source>
</evidence>